<sequence length="157" mass="18154">MLHRKNLLYILLIFFLLAACQEEEPSDESIEESTNQNSVNEKTVSTISDSENANLVDEEDNDLEEEDIDPLADLLERAPEEPANLEEIIAYPVGPLAGNGARTGIEPVMREEEMAEYVMEVLPLIKEEQQDEAYFDQWWRAFRYLFAEEYPDPRQII</sequence>
<evidence type="ECO:0000313" key="4">
    <source>
        <dbReference type="Proteomes" id="UP000480246"/>
    </source>
</evidence>
<protein>
    <submittedName>
        <fullName evidence="3">Uncharacterized protein</fullName>
    </submittedName>
</protein>
<evidence type="ECO:0000256" key="2">
    <source>
        <dbReference type="SAM" id="SignalP"/>
    </source>
</evidence>
<dbReference type="Proteomes" id="UP000480246">
    <property type="component" value="Unassembled WGS sequence"/>
</dbReference>
<evidence type="ECO:0000256" key="1">
    <source>
        <dbReference type="SAM" id="MobiDB-lite"/>
    </source>
</evidence>
<feature type="chain" id="PRO_5039675581" evidence="2">
    <location>
        <begin position="19"/>
        <end position="157"/>
    </location>
</feature>
<keyword evidence="2" id="KW-0732">Signal</keyword>
<dbReference type="OrthoDB" id="9841103at2"/>
<keyword evidence="4" id="KW-1185">Reference proteome</keyword>
<feature type="region of interest" description="Disordered" evidence="1">
    <location>
        <begin position="27"/>
        <end position="65"/>
    </location>
</feature>
<name>A0A7C8GWL5_9BACI</name>
<dbReference type="PROSITE" id="PS51257">
    <property type="entry name" value="PROKAR_LIPOPROTEIN"/>
    <property type="match status" value="1"/>
</dbReference>
<gene>
    <name evidence="3" type="ORF">F9U64_02495</name>
</gene>
<proteinExistence type="predicted"/>
<feature type="signal peptide" evidence="2">
    <location>
        <begin position="1"/>
        <end position="18"/>
    </location>
</feature>
<dbReference type="EMBL" id="WEID01000009">
    <property type="protein sequence ID" value="KAB8138990.1"/>
    <property type="molecule type" value="Genomic_DNA"/>
</dbReference>
<organism evidence="3 4">
    <name type="scientific">Gracilibacillus oryzae</name>
    <dbReference type="NCBI Taxonomy" id="1672701"/>
    <lineage>
        <taxon>Bacteria</taxon>
        <taxon>Bacillati</taxon>
        <taxon>Bacillota</taxon>
        <taxon>Bacilli</taxon>
        <taxon>Bacillales</taxon>
        <taxon>Bacillaceae</taxon>
        <taxon>Gracilibacillus</taxon>
    </lineage>
</organism>
<feature type="compositionally biased region" description="Acidic residues" evidence="1">
    <location>
        <begin position="56"/>
        <end position="65"/>
    </location>
</feature>
<reference evidence="3 4" key="1">
    <citation type="submission" date="2019-10" db="EMBL/GenBank/DDBJ databases">
        <title>Gracilibacillus sp. nov. isolated from rice seeds.</title>
        <authorList>
            <person name="He S."/>
        </authorList>
    </citation>
    <scope>NUCLEOTIDE SEQUENCE [LARGE SCALE GENOMIC DNA]</scope>
    <source>
        <strain evidence="3 4">TD8</strain>
    </source>
</reference>
<dbReference type="AlphaFoldDB" id="A0A7C8GWL5"/>
<dbReference type="RefSeq" id="WP_153401304.1">
    <property type="nucleotide sequence ID" value="NZ_ML762424.1"/>
</dbReference>
<evidence type="ECO:0000313" key="3">
    <source>
        <dbReference type="EMBL" id="KAB8138990.1"/>
    </source>
</evidence>
<feature type="compositionally biased region" description="Polar residues" evidence="1">
    <location>
        <begin position="34"/>
        <end position="53"/>
    </location>
</feature>
<accession>A0A7C8GWL5</accession>
<comment type="caution">
    <text evidence="3">The sequence shown here is derived from an EMBL/GenBank/DDBJ whole genome shotgun (WGS) entry which is preliminary data.</text>
</comment>